<dbReference type="NCBIfam" id="TIGR00654">
    <property type="entry name" value="PhzF_family"/>
    <property type="match status" value="1"/>
</dbReference>
<dbReference type="Pfam" id="PF02567">
    <property type="entry name" value="PhzC-PhzF"/>
    <property type="match status" value="1"/>
</dbReference>
<comment type="caution">
    <text evidence="3">The sequence shown here is derived from an EMBL/GenBank/DDBJ whole genome shotgun (WGS) entry which is preliminary data.</text>
</comment>
<dbReference type="PANTHER" id="PTHR13774:SF17">
    <property type="entry name" value="PHENAZINE BIOSYNTHESIS-LIKE DOMAIN-CONTAINING PROTEIN"/>
    <property type="match status" value="1"/>
</dbReference>
<dbReference type="RefSeq" id="WP_320498578.1">
    <property type="nucleotide sequence ID" value="NZ_JAXCLX010000001.1"/>
</dbReference>
<evidence type="ECO:0000256" key="1">
    <source>
        <dbReference type="ARBA" id="ARBA00008270"/>
    </source>
</evidence>
<accession>A0ABU5DTP1</accession>
<gene>
    <name evidence="3" type="ORF">SMD31_00515</name>
</gene>
<evidence type="ECO:0000313" key="3">
    <source>
        <dbReference type="EMBL" id="MDY0870380.1"/>
    </source>
</evidence>
<dbReference type="PANTHER" id="PTHR13774">
    <property type="entry name" value="PHENAZINE BIOSYNTHESIS PROTEIN"/>
    <property type="match status" value="1"/>
</dbReference>
<keyword evidence="2" id="KW-0413">Isomerase</keyword>
<keyword evidence="4" id="KW-1185">Reference proteome</keyword>
<dbReference type="PIRSF" id="PIRSF016184">
    <property type="entry name" value="PhzC_PhzF"/>
    <property type="match status" value="1"/>
</dbReference>
<dbReference type="EMBL" id="JAXCLX010000001">
    <property type="protein sequence ID" value="MDY0870380.1"/>
    <property type="molecule type" value="Genomic_DNA"/>
</dbReference>
<organism evidence="3 4">
    <name type="scientific">Dongia rigui</name>
    <dbReference type="NCBI Taxonomy" id="940149"/>
    <lineage>
        <taxon>Bacteria</taxon>
        <taxon>Pseudomonadati</taxon>
        <taxon>Pseudomonadota</taxon>
        <taxon>Alphaproteobacteria</taxon>
        <taxon>Rhodospirillales</taxon>
        <taxon>Dongiaceae</taxon>
        <taxon>Dongia</taxon>
    </lineage>
</organism>
<name>A0ABU5DTP1_9PROT</name>
<evidence type="ECO:0000256" key="2">
    <source>
        <dbReference type="ARBA" id="ARBA00023235"/>
    </source>
</evidence>
<dbReference type="Proteomes" id="UP001271769">
    <property type="component" value="Unassembled WGS sequence"/>
</dbReference>
<reference evidence="3 4" key="1">
    <citation type="journal article" date="2013" name="Antonie Van Leeuwenhoek">
        <title>Dongia rigui sp. nov., isolated from freshwater of a large wetland in Korea.</title>
        <authorList>
            <person name="Baik K.S."/>
            <person name="Hwang Y.M."/>
            <person name="Choi J.S."/>
            <person name="Kwon J."/>
            <person name="Seong C.N."/>
        </authorList>
    </citation>
    <scope>NUCLEOTIDE SEQUENCE [LARGE SCALE GENOMIC DNA]</scope>
    <source>
        <strain evidence="3 4">04SU4-P</strain>
    </source>
</reference>
<sequence>MKYPIYQVDAFTDRAFAGNPAGVMPLQTWLPDQVLQSIAAEMNLAETAFFVPVAGGYHLRWFTPTVEIKLCGHATLASAFVLNRFIDSSIRAMRFDSLSGPLFVTLEGDRFVLDFPLYTFEANQDAGVPARIAQAIGQQPVDVVVSPGYESFVARLKDVAAVRAAVPNFPALEALGLDLIITADGQGEGVDFVSRFFAPLHGIPEDPVTGSSHCVLAPYWQGLTGKTRFHARQVSKRGGDLWLERHGDRLKIAGHAVCVLTGEIEVN</sequence>
<protein>
    <submittedName>
        <fullName evidence="3">PhzF family phenazine biosynthesis protein</fullName>
    </submittedName>
</protein>
<evidence type="ECO:0000313" key="4">
    <source>
        <dbReference type="Proteomes" id="UP001271769"/>
    </source>
</evidence>
<dbReference type="Gene3D" id="3.10.310.10">
    <property type="entry name" value="Diaminopimelate Epimerase, Chain A, domain 1"/>
    <property type="match status" value="2"/>
</dbReference>
<proteinExistence type="inferred from homology"/>
<comment type="similarity">
    <text evidence="1">Belongs to the PhzF family.</text>
</comment>
<dbReference type="SUPFAM" id="SSF54506">
    <property type="entry name" value="Diaminopimelate epimerase-like"/>
    <property type="match status" value="1"/>
</dbReference>
<dbReference type="InterPro" id="IPR003719">
    <property type="entry name" value="Phenazine_PhzF-like"/>
</dbReference>